<evidence type="ECO:0000256" key="1">
    <source>
        <dbReference type="ARBA" id="ARBA00023015"/>
    </source>
</evidence>
<proteinExistence type="predicted"/>
<organism evidence="5 6">
    <name type="scientific">Rhodopirellula europaea SH398</name>
    <dbReference type="NCBI Taxonomy" id="1263868"/>
    <lineage>
        <taxon>Bacteria</taxon>
        <taxon>Pseudomonadati</taxon>
        <taxon>Planctomycetota</taxon>
        <taxon>Planctomycetia</taxon>
        <taxon>Pirellulales</taxon>
        <taxon>Pirellulaceae</taxon>
        <taxon>Rhodopirellula</taxon>
    </lineage>
</organism>
<dbReference type="InterPro" id="IPR018060">
    <property type="entry name" value="HTH_AraC"/>
</dbReference>
<dbReference type="EMBL" id="ANOF01000126">
    <property type="protein sequence ID" value="EMI25399.1"/>
    <property type="molecule type" value="Genomic_DNA"/>
</dbReference>
<dbReference type="SMART" id="SM00342">
    <property type="entry name" value="HTH_ARAC"/>
    <property type="match status" value="1"/>
</dbReference>
<protein>
    <submittedName>
        <fullName evidence="5">Transcriptional regulator, AraC family</fullName>
    </submittedName>
</protein>
<dbReference type="GO" id="GO:0003700">
    <property type="term" value="F:DNA-binding transcription factor activity"/>
    <property type="evidence" value="ECO:0007669"/>
    <property type="project" value="InterPro"/>
</dbReference>
<dbReference type="InterPro" id="IPR009057">
    <property type="entry name" value="Homeodomain-like_sf"/>
</dbReference>
<evidence type="ECO:0000256" key="2">
    <source>
        <dbReference type="ARBA" id="ARBA00023125"/>
    </source>
</evidence>
<dbReference type="PATRIC" id="fig|1263868.3.peg.4338"/>
<dbReference type="PANTHER" id="PTHR47894">
    <property type="entry name" value="HTH-TYPE TRANSCRIPTIONAL REGULATOR GADX"/>
    <property type="match status" value="1"/>
</dbReference>
<dbReference type="Pfam" id="PF12625">
    <property type="entry name" value="Arabinose_bd"/>
    <property type="match status" value="1"/>
</dbReference>
<feature type="domain" description="HTH araC/xylS-type" evidence="4">
    <location>
        <begin position="236"/>
        <end position="335"/>
    </location>
</feature>
<dbReference type="STRING" id="1263868.RESH_04012"/>
<dbReference type="PANTHER" id="PTHR47894:SF1">
    <property type="entry name" value="HTH-TYPE TRANSCRIPTIONAL REGULATOR VQSM"/>
    <property type="match status" value="1"/>
</dbReference>
<keyword evidence="3" id="KW-0804">Transcription</keyword>
<accession>M5SGT3</accession>
<name>M5SGT3_9BACT</name>
<keyword evidence="2" id="KW-0238">DNA-binding</keyword>
<dbReference type="InterPro" id="IPR032687">
    <property type="entry name" value="AraC-type_N"/>
</dbReference>
<reference evidence="5 6" key="1">
    <citation type="journal article" date="2013" name="Mar. Genomics">
        <title>Expression of sulfatases in Rhodopirellula baltica and the diversity of sulfatases in the genus Rhodopirellula.</title>
        <authorList>
            <person name="Wegner C.E."/>
            <person name="Richter-Heitmann T."/>
            <person name="Klindworth A."/>
            <person name="Klockow C."/>
            <person name="Richter M."/>
            <person name="Achstetter T."/>
            <person name="Glockner F.O."/>
            <person name="Harder J."/>
        </authorList>
    </citation>
    <scope>NUCLEOTIDE SEQUENCE [LARGE SCALE GENOMIC DNA]</scope>
    <source>
        <strain evidence="5 6">SH398</strain>
    </source>
</reference>
<sequence>MSKQKLQLPLFDARILNPLVRYLDRHGVNSDSYLSERRIPRETLLAGGWIAKKQAYDLIRDVVTREHCPEIVFEAYEDFCFDDLGPIAIAVSSCRTVKEALEVTTRLGGSAFEGNEYFLQIEGKTAWLSYRERKHISEGQDWINDMTLAAYRRMINLLVDPEWLPEKVLIQGAGSLRHVLVDQFNQCQLVSRTGVTALGFPTSFLRRRVQFSSAPLNQTRCNEWRDGITTTGSFSDAIGRLIESRFQYTEIPTLREVSRMTSLSSATIKRRLSEEGLGYQDLIDRLRFEMASKMLIESERSIKEIAIELGYSGCNSFVRAFRRMTATTPGELRRKHLNGYPENAG</sequence>
<dbReference type="RefSeq" id="WP_008669004.1">
    <property type="nucleotide sequence ID" value="NZ_ANOF01000126.1"/>
</dbReference>
<dbReference type="AlphaFoldDB" id="M5SGT3"/>
<dbReference type="PROSITE" id="PS01124">
    <property type="entry name" value="HTH_ARAC_FAMILY_2"/>
    <property type="match status" value="1"/>
</dbReference>
<dbReference type="OrthoDB" id="368621at2"/>
<dbReference type="GO" id="GO:0000976">
    <property type="term" value="F:transcription cis-regulatory region binding"/>
    <property type="evidence" value="ECO:0007669"/>
    <property type="project" value="TreeGrafter"/>
</dbReference>
<dbReference type="Gene3D" id="1.10.10.60">
    <property type="entry name" value="Homeodomain-like"/>
    <property type="match status" value="1"/>
</dbReference>
<gene>
    <name evidence="5" type="ORF">RESH_04012</name>
</gene>
<dbReference type="GO" id="GO:0005829">
    <property type="term" value="C:cytosol"/>
    <property type="evidence" value="ECO:0007669"/>
    <property type="project" value="TreeGrafter"/>
</dbReference>
<evidence type="ECO:0000313" key="5">
    <source>
        <dbReference type="EMBL" id="EMI25399.1"/>
    </source>
</evidence>
<dbReference type="Pfam" id="PF12833">
    <property type="entry name" value="HTH_18"/>
    <property type="match status" value="1"/>
</dbReference>
<evidence type="ECO:0000259" key="4">
    <source>
        <dbReference type="PROSITE" id="PS01124"/>
    </source>
</evidence>
<evidence type="ECO:0000256" key="3">
    <source>
        <dbReference type="ARBA" id="ARBA00023163"/>
    </source>
</evidence>
<evidence type="ECO:0000313" key="6">
    <source>
        <dbReference type="Proteomes" id="UP000011996"/>
    </source>
</evidence>
<dbReference type="Proteomes" id="UP000011996">
    <property type="component" value="Unassembled WGS sequence"/>
</dbReference>
<keyword evidence="1" id="KW-0805">Transcription regulation</keyword>
<dbReference type="SUPFAM" id="SSF46689">
    <property type="entry name" value="Homeodomain-like"/>
    <property type="match status" value="1"/>
</dbReference>
<comment type="caution">
    <text evidence="5">The sequence shown here is derived from an EMBL/GenBank/DDBJ whole genome shotgun (WGS) entry which is preliminary data.</text>
</comment>